<evidence type="ECO:0000313" key="2">
    <source>
        <dbReference type="Proteomes" id="UP001194696"/>
    </source>
</evidence>
<gene>
    <name evidence="1" type="ORF">BGZ96_002088</name>
</gene>
<organism evidence="1 2">
    <name type="scientific">Linnemannia gamsii</name>
    <dbReference type="NCBI Taxonomy" id="64522"/>
    <lineage>
        <taxon>Eukaryota</taxon>
        <taxon>Fungi</taxon>
        <taxon>Fungi incertae sedis</taxon>
        <taxon>Mucoromycota</taxon>
        <taxon>Mortierellomycotina</taxon>
        <taxon>Mortierellomycetes</taxon>
        <taxon>Mortierellales</taxon>
        <taxon>Mortierellaceae</taxon>
        <taxon>Linnemannia</taxon>
    </lineage>
</organism>
<proteinExistence type="predicted"/>
<protein>
    <submittedName>
        <fullName evidence="1">Uncharacterized protein</fullName>
    </submittedName>
</protein>
<dbReference type="Proteomes" id="UP001194696">
    <property type="component" value="Unassembled WGS sequence"/>
</dbReference>
<comment type="caution">
    <text evidence="1">The sequence shown here is derived from an EMBL/GenBank/DDBJ whole genome shotgun (WGS) entry which is preliminary data.</text>
</comment>
<name>A0ABQ7K971_9FUNG</name>
<reference evidence="1 2" key="1">
    <citation type="journal article" date="2020" name="Fungal Divers.">
        <title>Resolving the Mortierellaceae phylogeny through synthesis of multi-gene phylogenetics and phylogenomics.</title>
        <authorList>
            <person name="Vandepol N."/>
            <person name="Liber J."/>
            <person name="Desiro A."/>
            <person name="Na H."/>
            <person name="Kennedy M."/>
            <person name="Barry K."/>
            <person name="Grigoriev I.V."/>
            <person name="Miller A.N."/>
            <person name="O'Donnell K."/>
            <person name="Stajich J.E."/>
            <person name="Bonito G."/>
        </authorList>
    </citation>
    <scope>NUCLEOTIDE SEQUENCE [LARGE SCALE GENOMIC DNA]</scope>
    <source>
        <strain evidence="1 2">AD045</strain>
    </source>
</reference>
<evidence type="ECO:0000313" key="1">
    <source>
        <dbReference type="EMBL" id="KAG0293915.1"/>
    </source>
</evidence>
<sequence>MALPFRIRAVLQHSGLSIAWLRINNVSISVSREVHKATKITSWLLRPHQIGPVQLFRSDVTFKAPPSLEAMWQHLSLHVQAIDVFI</sequence>
<dbReference type="EMBL" id="JAAAIM010000138">
    <property type="protein sequence ID" value="KAG0293915.1"/>
    <property type="molecule type" value="Genomic_DNA"/>
</dbReference>
<accession>A0ABQ7K971</accession>
<keyword evidence="2" id="KW-1185">Reference proteome</keyword>